<dbReference type="InterPro" id="IPR038085">
    <property type="entry name" value="Rnp2-like_sf"/>
</dbReference>
<sequence length="107" mass="12614">MRSKKRYVILRLKSNLLQTESPKDILKEWIQALYGIYGLSRIHLKEVYSDERNIYIYSINADAKDLFRSIFILDNNNLFRIIRVTGTLRKAKRIVSSLPRARSQAIN</sequence>
<reference evidence="3" key="1">
    <citation type="journal article" date="2020" name="mSystems">
        <title>Genome- and Community-Level Interaction Insights into Carbon Utilization and Element Cycling Functions of Hydrothermarchaeota in Hydrothermal Sediment.</title>
        <authorList>
            <person name="Zhou Z."/>
            <person name="Liu Y."/>
            <person name="Xu W."/>
            <person name="Pan J."/>
            <person name="Luo Z.H."/>
            <person name="Li M."/>
        </authorList>
    </citation>
    <scope>NUCLEOTIDE SEQUENCE [LARGE SCALE GENOMIC DNA]</scope>
    <source>
        <strain evidence="3">SpSt-116</strain>
    </source>
</reference>
<dbReference type="AlphaFoldDB" id="A0A7C1CFT5"/>
<evidence type="ECO:0000256" key="1">
    <source>
        <dbReference type="ARBA" id="ARBA00022694"/>
    </source>
</evidence>
<dbReference type="PROSITE" id="PS50003">
    <property type="entry name" value="PH_DOMAIN"/>
    <property type="match status" value="1"/>
</dbReference>
<organism evidence="3">
    <name type="scientific">Thermofilum adornatum</name>
    <dbReference type="NCBI Taxonomy" id="1365176"/>
    <lineage>
        <taxon>Archaea</taxon>
        <taxon>Thermoproteota</taxon>
        <taxon>Thermoprotei</taxon>
        <taxon>Thermofilales</taxon>
        <taxon>Thermofilaceae</taxon>
        <taxon>Thermofilum</taxon>
    </lineage>
</organism>
<dbReference type="Gene3D" id="3.30.70.3250">
    <property type="entry name" value="Ribonuclease P, Pop5 subunit"/>
    <property type="match status" value="1"/>
</dbReference>
<feature type="domain" description="PH" evidence="2">
    <location>
        <begin position="1"/>
        <end position="38"/>
    </location>
</feature>
<evidence type="ECO:0000313" key="3">
    <source>
        <dbReference type="EMBL" id="HDP15214.1"/>
    </source>
</evidence>
<keyword evidence="1" id="KW-0819">tRNA processing</keyword>
<name>A0A7C1CFT5_9CREN</name>
<dbReference type="InterPro" id="IPR001849">
    <property type="entry name" value="PH_domain"/>
</dbReference>
<accession>A0A7C1CFT5</accession>
<dbReference type="GO" id="GO:0008033">
    <property type="term" value="P:tRNA processing"/>
    <property type="evidence" value="ECO:0007669"/>
    <property type="project" value="UniProtKB-KW"/>
</dbReference>
<comment type="caution">
    <text evidence="3">The sequence shown here is derived from an EMBL/GenBank/DDBJ whole genome shotgun (WGS) entry which is preliminary data.</text>
</comment>
<dbReference type="EMBL" id="DSAY01000097">
    <property type="protein sequence ID" value="HDP15214.1"/>
    <property type="molecule type" value="Genomic_DNA"/>
</dbReference>
<evidence type="ECO:0000259" key="2">
    <source>
        <dbReference type="PROSITE" id="PS50003"/>
    </source>
</evidence>
<protein>
    <recommendedName>
        <fullName evidence="2">PH domain-containing protein</fullName>
    </recommendedName>
</protein>
<dbReference type="SUPFAM" id="SSF160350">
    <property type="entry name" value="Rnp2-like"/>
    <property type="match status" value="1"/>
</dbReference>
<gene>
    <name evidence="3" type="ORF">ENN26_05510</name>
</gene>
<dbReference type="GO" id="GO:1902555">
    <property type="term" value="C:endoribonuclease complex"/>
    <property type="evidence" value="ECO:0007669"/>
    <property type="project" value="UniProtKB-ARBA"/>
</dbReference>
<dbReference type="GO" id="GO:1990904">
    <property type="term" value="C:ribonucleoprotein complex"/>
    <property type="evidence" value="ECO:0007669"/>
    <property type="project" value="UniProtKB-ARBA"/>
</dbReference>
<proteinExistence type="predicted"/>